<dbReference type="Pfam" id="PF03062">
    <property type="entry name" value="MBOAT"/>
    <property type="match status" value="2"/>
</dbReference>
<protein>
    <recommendedName>
        <fullName evidence="7">IQ motif and ubiquitin-like domain-containing protein</fullName>
    </recommendedName>
</protein>
<dbReference type="EMBL" id="JABDTM020027923">
    <property type="protein sequence ID" value="KAH0809772.1"/>
    <property type="molecule type" value="Genomic_DNA"/>
</dbReference>
<feature type="transmembrane region" description="Helical" evidence="6">
    <location>
        <begin position="295"/>
        <end position="313"/>
    </location>
</feature>
<comment type="subcellular location">
    <subcellularLocation>
        <location evidence="1">Membrane</location>
        <topology evidence="1">Multi-pass membrane protein</topology>
    </subcellularLocation>
</comment>
<proteinExistence type="predicted"/>
<dbReference type="InterPro" id="IPR004299">
    <property type="entry name" value="MBOAT_fam"/>
</dbReference>
<keyword evidence="2 6" id="KW-0812">Transmembrane</keyword>
<feature type="transmembrane region" description="Helical" evidence="6">
    <location>
        <begin position="479"/>
        <end position="497"/>
    </location>
</feature>
<feature type="region of interest" description="Disordered" evidence="5">
    <location>
        <begin position="91"/>
        <end position="110"/>
    </location>
</feature>
<dbReference type="GO" id="GO:0001669">
    <property type="term" value="C:acrosomal vesicle"/>
    <property type="evidence" value="ECO:0007669"/>
    <property type="project" value="TreeGrafter"/>
</dbReference>
<feature type="transmembrane region" description="Helical" evidence="6">
    <location>
        <begin position="364"/>
        <end position="386"/>
    </location>
</feature>
<gene>
    <name evidence="8" type="ORF">GEV33_013020</name>
</gene>
<dbReference type="GO" id="GO:0016020">
    <property type="term" value="C:membrane"/>
    <property type="evidence" value="ECO:0007669"/>
    <property type="project" value="UniProtKB-SubCell"/>
</dbReference>
<feature type="region of interest" description="Disordered" evidence="5">
    <location>
        <begin position="134"/>
        <end position="158"/>
    </location>
</feature>
<sequence>MGVRAGANVISENQEANVKVRRRLSTVRKIPTDGSSAESLSNLRLHKKARRIHFNLNTNNSLELSCKKVDNMNKIHRYGAKRRISDRVQADDDGFESLNGNGSRTSEEEIAPACSCNNDLLTSHKRCDDWVKKQSMSNRSNSESRHSTELESDAETESVDTNVSKRAKYRIPTINITSMDSTCDTDDEYGYDKSSTIKSTSKMNASANEWMNVTTNSEDCSYSSDLDEVSDGHIETNHDDYDHDLASTTVFNPPSIKVSCIIWKRNEIKKADLSMLDISSAIIGKVESTSQSMDYFYVGVIISTVHALIPVLFRLCNFTLESNSFVDGQYSIFELFDSITEKLPSSVTTLIEAAFGTTLWERSIIITACLQRWFLASLFFFLLAVAENTFKQRFLYAKLFSHLTSFRRAQQYELPHFRLNKVRNIKTWLSVRSYLKQRGPQRSVDVIVSTAFIITLLLLSFLCVELLKETGALNSQYHVEALIWCLGVGILLLRFMTLGNKINKKYRNLSVLITEQINLHLQIEQKPQKKEELALSNNVLKLAIDLIKELQSPFKISGLSANSILYNTTKLIILSALSGILSELLGFKLKLHKLKIKFSMNDDSKEVTPDRSTFATRYIEINGPSDGVICPRYQPNSTRPLMVITQKVTSLAFNLHDGLARTQEELSKSQKLYAVTKLPSALEYFSFALHFPSLMAGPSMFYKDYMDFIDGSNLKSPVMPDNAPDNRTIVIEPSPIRAVCKKAVLAVMCAALFVKFLPMFPISRVKEDDFVENTSFTQKILYLYICTALVRFKYYFAWTVADAICNNAGIGYNGVDESGAPKWDKFTNVDIFKFEFVGTGVTANLNAAHPCFLGIVPHTHSSPTFVNSIFATERSLRILNVNQSVSLKAAHVPTMPQISFGLDSSSSVGSDASTDAPEISDHSGHVKALKSRLNNITLKFTIEDNPVYTQSYHEDTAVGDLKSLLVDVFKLPASHMILQYKNTELSNNVILKELGAETFGVLELKLKTTSADDKIDLDEIYSDYTIPDVITVRMQTSYEGIKEVVVEVENRAIYKPFLGGYFDKHSGLEYHHGYSQTGPPKSKVPPEMKNHRDTQTYFWRNRKLDMPYAHATQMANEQTWIPSVGDRILTAGPYETAEEREKRLDIEGKVRTIQRYFRAWLTRKRLKEYSAEYHKRMRLMLEREALERKQDMERKKRDLISRVFPRTAADFSMLYAMTERWKKAEIKRIIEMHCGPARIAEFYLLLEKEIEILRSIEALRLKLRNDRKLQKDIDFFKTIGDPWTFKCSYKNIPIVMDTLETQRGRTYRELYEALCDPTLDPSNRMLVLLELRRGLETHNCLVANELIELVDRACELIARGFENRDIETLQRRIEGLLLHHFELPECNEGVTNRYNRLTEKSMKDNLFYCQGCHKLKPIESYNIGIKSNAAKICATCKFIDRSKEPWIDISPYRFILRQIRRNERLLHAHSSIAFILQDKDIYYIVTHIWHAHSALSECDNIYQLRLCRWDKTKDWSPWNCILLTAEEAKAHLKIEKLEDVYDENFLSYVFNKHALTKKYFAQTFDIEKCVKETEVDDEYCATNLRESIEAWNLGTNRWLRMIVYERVTKYSMILTYSLSAIWHGFYPGYYITFANGALFTYASRVMRKTVRNYFLANAETKFFYDGVTFVVTRILMAYMVFTFVLLEFWPCIRLYMHMYWCLHLCALMAIFFVPKIIPKTVAGQASKSSIAQAFVQARPITNGVTRHHD</sequence>
<reference evidence="8" key="2">
    <citation type="submission" date="2021-08" db="EMBL/GenBank/DDBJ databases">
        <authorList>
            <person name="Eriksson T."/>
        </authorList>
    </citation>
    <scope>NUCLEOTIDE SEQUENCE</scope>
    <source>
        <strain evidence="8">Stoneville</strain>
        <tissue evidence="8">Whole head</tissue>
    </source>
</reference>
<feature type="transmembrane region" description="Helical" evidence="6">
    <location>
        <begin position="446"/>
        <end position="467"/>
    </location>
</feature>
<dbReference type="GO" id="GO:0030317">
    <property type="term" value="P:flagellated sperm motility"/>
    <property type="evidence" value="ECO:0007669"/>
    <property type="project" value="TreeGrafter"/>
</dbReference>
<evidence type="ECO:0000259" key="7">
    <source>
        <dbReference type="Pfam" id="PF25805"/>
    </source>
</evidence>
<dbReference type="PANTHER" id="PTHR21074:SF0">
    <property type="entry name" value="IQ AND UBIQUITIN-LIKE DOMAIN-CONTAINING PROTEIN"/>
    <property type="match status" value="1"/>
</dbReference>
<evidence type="ECO:0000256" key="3">
    <source>
        <dbReference type="ARBA" id="ARBA00022989"/>
    </source>
</evidence>
<dbReference type="GO" id="GO:0060271">
    <property type="term" value="P:cilium assembly"/>
    <property type="evidence" value="ECO:0007669"/>
    <property type="project" value="TreeGrafter"/>
</dbReference>
<dbReference type="Pfam" id="PF25805">
    <property type="entry name" value="IQUB"/>
    <property type="match status" value="1"/>
</dbReference>
<dbReference type="GO" id="GO:0031514">
    <property type="term" value="C:motile cilium"/>
    <property type="evidence" value="ECO:0007669"/>
    <property type="project" value="TreeGrafter"/>
</dbReference>
<dbReference type="PROSITE" id="PS50096">
    <property type="entry name" value="IQ"/>
    <property type="match status" value="1"/>
</dbReference>
<evidence type="ECO:0000256" key="6">
    <source>
        <dbReference type="SAM" id="Phobius"/>
    </source>
</evidence>
<dbReference type="InterPro" id="IPR037695">
    <property type="entry name" value="IQUB"/>
</dbReference>
<reference evidence="8" key="1">
    <citation type="journal article" date="2020" name="J Insects Food Feed">
        <title>The yellow mealworm (Tenebrio molitor) genome: a resource for the emerging insects as food and feed industry.</title>
        <authorList>
            <person name="Eriksson T."/>
            <person name="Andere A."/>
            <person name="Kelstrup H."/>
            <person name="Emery V."/>
            <person name="Picard C."/>
        </authorList>
    </citation>
    <scope>NUCLEOTIDE SEQUENCE</scope>
    <source>
        <strain evidence="8">Stoneville</strain>
        <tissue evidence="8">Whole head</tissue>
    </source>
</reference>
<dbReference type="CDD" id="cd17039">
    <property type="entry name" value="Ubl_ubiquitin_like"/>
    <property type="match status" value="1"/>
</dbReference>
<comment type="caution">
    <text evidence="8">The sequence shown here is derived from an EMBL/GenBank/DDBJ whole genome shotgun (WGS) entry which is preliminary data.</text>
</comment>
<dbReference type="PANTHER" id="PTHR21074">
    <property type="entry name" value="IQ AND UBIQUITIN-LIKE DOMAIN-CONTAINING PROTEIN"/>
    <property type="match status" value="1"/>
</dbReference>
<feature type="domain" description="IQ motif and ubiquitin-like" evidence="7">
    <location>
        <begin position="1269"/>
        <end position="1395"/>
    </location>
</feature>
<evidence type="ECO:0000256" key="1">
    <source>
        <dbReference type="ARBA" id="ARBA00004141"/>
    </source>
</evidence>
<dbReference type="InterPro" id="IPR029071">
    <property type="entry name" value="Ubiquitin-like_domsf"/>
</dbReference>
<evidence type="ECO:0000256" key="5">
    <source>
        <dbReference type="SAM" id="MobiDB-lite"/>
    </source>
</evidence>
<evidence type="ECO:0000313" key="8">
    <source>
        <dbReference type="EMBL" id="KAH0809772.1"/>
    </source>
</evidence>
<name>A0A8J6H8F4_TENMO</name>
<dbReference type="Proteomes" id="UP000719412">
    <property type="component" value="Unassembled WGS sequence"/>
</dbReference>
<feature type="transmembrane region" description="Helical" evidence="6">
    <location>
        <begin position="1620"/>
        <end position="1641"/>
    </location>
</feature>
<feature type="transmembrane region" description="Helical" evidence="6">
    <location>
        <begin position="1662"/>
        <end position="1685"/>
    </location>
</feature>
<keyword evidence="3 6" id="KW-1133">Transmembrane helix</keyword>
<evidence type="ECO:0000313" key="9">
    <source>
        <dbReference type="Proteomes" id="UP000719412"/>
    </source>
</evidence>
<keyword evidence="4 6" id="KW-0472">Membrane</keyword>
<evidence type="ECO:0000256" key="2">
    <source>
        <dbReference type="ARBA" id="ARBA00022692"/>
    </source>
</evidence>
<evidence type="ECO:0000256" key="4">
    <source>
        <dbReference type="ARBA" id="ARBA00023136"/>
    </source>
</evidence>
<feature type="transmembrane region" description="Helical" evidence="6">
    <location>
        <begin position="1697"/>
        <end position="1717"/>
    </location>
</feature>
<dbReference type="SUPFAM" id="SSF54236">
    <property type="entry name" value="Ubiquitin-like"/>
    <property type="match status" value="1"/>
</dbReference>
<accession>A0A8J6H8F4</accession>
<dbReference type="InterPro" id="IPR057887">
    <property type="entry name" value="IQUB_helical"/>
</dbReference>
<organism evidence="8 9">
    <name type="scientific">Tenebrio molitor</name>
    <name type="common">Yellow mealworm beetle</name>
    <dbReference type="NCBI Taxonomy" id="7067"/>
    <lineage>
        <taxon>Eukaryota</taxon>
        <taxon>Metazoa</taxon>
        <taxon>Ecdysozoa</taxon>
        <taxon>Arthropoda</taxon>
        <taxon>Hexapoda</taxon>
        <taxon>Insecta</taxon>
        <taxon>Pterygota</taxon>
        <taxon>Neoptera</taxon>
        <taxon>Endopterygota</taxon>
        <taxon>Coleoptera</taxon>
        <taxon>Polyphaga</taxon>
        <taxon>Cucujiformia</taxon>
        <taxon>Tenebrionidae</taxon>
        <taxon>Tenebrio</taxon>
    </lineage>
</organism>
<keyword evidence="9" id="KW-1185">Reference proteome</keyword>